<dbReference type="AlphaFoldDB" id="G5IGM8"/>
<evidence type="ECO:0000313" key="2">
    <source>
        <dbReference type="EMBL" id="EHI59349.1"/>
    </source>
</evidence>
<evidence type="ECO:0000313" key="3">
    <source>
        <dbReference type="Proteomes" id="UP000005384"/>
    </source>
</evidence>
<proteinExistence type="predicted"/>
<sequence>MKNYLGIFVICLIGCYLCIFSFAIFPYLALVIIALILSGIISSYIRQGEKIEELEKRIHSLEMKESADSQVLTEKENS</sequence>
<keyword evidence="1" id="KW-1133">Transmembrane helix</keyword>
<accession>G5IGM8</accession>
<gene>
    <name evidence="2" type="ORF">HMPREF9473_02656</name>
</gene>
<dbReference type="HOGENOM" id="CLU_189660_1_0_9"/>
<feature type="transmembrane region" description="Helical" evidence="1">
    <location>
        <begin position="6"/>
        <end position="37"/>
    </location>
</feature>
<keyword evidence="1" id="KW-0812">Transmembrane</keyword>
<comment type="caution">
    <text evidence="2">The sequence shown here is derived from an EMBL/GenBank/DDBJ whole genome shotgun (WGS) entry which is preliminary data.</text>
</comment>
<organism evidence="2 3">
    <name type="scientific">Hungatella hathewayi WAL-18680</name>
    <dbReference type="NCBI Taxonomy" id="742737"/>
    <lineage>
        <taxon>Bacteria</taxon>
        <taxon>Bacillati</taxon>
        <taxon>Bacillota</taxon>
        <taxon>Clostridia</taxon>
        <taxon>Lachnospirales</taxon>
        <taxon>Lachnospiraceae</taxon>
        <taxon>Hungatella</taxon>
    </lineage>
</organism>
<dbReference type="RefSeq" id="WP_006780635.1">
    <property type="nucleotide sequence ID" value="NZ_CP040506.1"/>
</dbReference>
<dbReference type="Proteomes" id="UP000005384">
    <property type="component" value="Unassembled WGS sequence"/>
</dbReference>
<dbReference type="PATRIC" id="fig|742737.3.peg.2666"/>
<name>G5IGM8_9FIRM</name>
<keyword evidence="1" id="KW-0472">Membrane</keyword>
<reference evidence="2 3" key="1">
    <citation type="submission" date="2011-08" db="EMBL/GenBank/DDBJ databases">
        <title>The Genome Sequence of Clostridium hathewayi WAL-18680.</title>
        <authorList>
            <consortium name="The Broad Institute Genome Sequencing Platform"/>
            <person name="Earl A."/>
            <person name="Ward D."/>
            <person name="Feldgarden M."/>
            <person name="Gevers D."/>
            <person name="Finegold S.M."/>
            <person name="Summanen P.H."/>
            <person name="Molitoris D.R."/>
            <person name="Song M."/>
            <person name="Daigneault M."/>
            <person name="Allen-Vercoe E."/>
            <person name="Young S.K."/>
            <person name="Zeng Q."/>
            <person name="Gargeya S."/>
            <person name="Fitzgerald M."/>
            <person name="Haas B."/>
            <person name="Abouelleil A."/>
            <person name="Alvarado L."/>
            <person name="Arachchi H.M."/>
            <person name="Berlin A."/>
            <person name="Brown A."/>
            <person name="Chapman S.B."/>
            <person name="Chen Z."/>
            <person name="Dunbar C."/>
            <person name="Freedman E."/>
            <person name="Gearin G."/>
            <person name="Gellesch M."/>
            <person name="Goldberg J."/>
            <person name="Griggs A."/>
            <person name="Gujja S."/>
            <person name="Heiman D."/>
            <person name="Howarth C."/>
            <person name="Larson L."/>
            <person name="Lui A."/>
            <person name="MacDonald P.J.P."/>
            <person name="Montmayeur A."/>
            <person name="Murphy C."/>
            <person name="Neiman D."/>
            <person name="Pearson M."/>
            <person name="Priest M."/>
            <person name="Roberts A."/>
            <person name="Saif S."/>
            <person name="Shea T."/>
            <person name="Shenoy N."/>
            <person name="Sisk P."/>
            <person name="Stolte C."/>
            <person name="Sykes S."/>
            <person name="Wortman J."/>
            <person name="Nusbaum C."/>
            <person name="Birren B."/>
        </authorList>
    </citation>
    <scope>NUCLEOTIDE SEQUENCE [LARGE SCALE GENOMIC DNA]</scope>
    <source>
        <strain evidence="2 3">WAL-18680</strain>
    </source>
</reference>
<protein>
    <submittedName>
        <fullName evidence="2">Uncharacterized protein</fullName>
    </submittedName>
</protein>
<evidence type="ECO:0000256" key="1">
    <source>
        <dbReference type="SAM" id="Phobius"/>
    </source>
</evidence>
<dbReference type="EMBL" id="ADLN01000060">
    <property type="protein sequence ID" value="EHI59349.1"/>
    <property type="molecule type" value="Genomic_DNA"/>
</dbReference>
<keyword evidence="3" id="KW-1185">Reference proteome</keyword>